<dbReference type="RefSeq" id="WP_163250030.1">
    <property type="nucleotide sequence ID" value="NZ_SXDP01000020.1"/>
</dbReference>
<dbReference type="Gene3D" id="1.10.3210.10">
    <property type="entry name" value="Hypothetical protein af1432"/>
    <property type="match status" value="1"/>
</dbReference>
<dbReference type="Proteomes" id="UP000473885">
    <property type="component" value="Unassembled WGS sequence"/>
</dbReference>
<dbReference type="AlphaFoldDB" id="A0A6M0RDU4"/>
<dbReference type="EMBL" id="SXDP01000020">
    <property type="protein sequence ID" value="NEZ48017.1"/>
    <property type="molecule type" value="Genomic_DNA"/>
</dbReference>
<evidence type="ECO:0000259" key="1">
    <source>
        <dbReference type="Pfam" id="PF01966"/>
    </source>
</evidence>
<dbReference type="InterPro" id="IPR006675">
    <property type="entry name" value="HDIG_dom"/>
</dbReference>
<organism evidence="2 3">
    <name type="scientific">Clostridium niameyense</name>
    <dbReference type="NCBI Taxonomy" id="1622073"/>
    <lineage>
        <taxon>Bacteria</taxon>
        <taxon>Bacillati</taxon>
        <taxon>Bacillota</taxon>
        <taxon>Clostridia</taxon>
        <taxon>Eubacteriales</taxon>
        <taxon>Clostridiaceae</taxon>
        <taxon>Clostridium</taxon>
    </lineage>
</organism>
<name>A0A6M0RDU4_9CLOT</name>
<dbReference type="NCBIfam" id="TIGR00277">
    <property type="entry name" value="HDIG"/>
    <property type="match status" value="1"/>
</dbReference>
<dbReference type="Pfam" id="PF01966">
    <property type="entry name" value="HD"/>
    <property type="match status" value="1"/>
</dbReference>
<dbReference type="SUPFAM" id="SSF109604">
    <property type="entry name" value="HD-domain/PDEase-like"/>
    <property type="match status" value="1"/>
</dbReference>
<proteinExistence type="predicted"/>
<feature type="domain" description="HD" evidence="1">
    <location>
        <begin position="30"/>
        <end position="138"/>
    </location>
</feature>
<evidence type="ECO:0000313" key="3">
    <source>
        <dbReference type="Proteomes" id="UP000473885"/>
    </source>
</evidence>
<dbReference type="InterPro" id="IPR006674">
    <property type="entry name" value="HD_domain"/>
</dbReference>
<accession>A0A6M0RDU4</accession>
<comment type="caution">
    <text evidence="2">The sequence shown here is derived from an EMBL/GenBank/DDBJ whole genome shotgun (WGS) entry which is preliminary data.</text>
</comment>
<protein>
    <submittedName>
        <fullName evidence="2">HD domain-containing protein</fullName>
    </submittedName>
</protein>
<keyword evidence="3" id="KW-1185">Reference proteome</keyword>
<reference evidence="2 3" key="1">
    <citation type="submission" date="2019-04" db="EMBL/GenBank/DDBJ databases">
        <title>Genome sequencing of Clostridium botulinum Groups I-IV and Clostridium butyricum.</title>
        <authorList>
            <person name="Brunt J."/>
            <person name="Van Vliet A.H.M."/>
            <person name="Stringer S.C."/>
            <person name="Carter A.T."/>
            <person name="Peck M.W."/>
        </authorList>
    </citation>
    <scope>NUCLEOTIDE SEQUENCE [LARGE SCALE GENOMIC DNA]</scope>
    <source>
        <strain evidence="2 3">IFR 18/094</strain>
    </source>
</reference>
<evidence type="ECO:0000313" key="2">
    <source>
        <dbReference type="EMBL" id="NEZ48017.1"/>
    </source>
</evidence>
<sequence>MDDKDINFINKYLDEEEIKLFYKLFKGDQKHSIRVAYDIDKNYNKFKCIISKDLFIKVALLHDIGKINSKLNVVQKSIMVILDKITKGKVKRYRNISIVNIYYYHGDIGYNILKKYAKYNNTMLYLIKNHHNNKLINNDLNILRYYDNLN</sequence>
<gene>
    <name evidence="2" type="ORF">FDF74_12615</name>
</gene>